<dbReference type="AlphaFoldDB" id="A0A453R9N5"/>
<dbReference type="Gramene" id="AET7Gv20510000.7">
    <property type="protein sequence ID" value="AET7Gv20510000.7"/>
    <property type="gene ID" value="AET7Gv20510000"/>
</dbReference>
<sequence>LLFMDSLLLGSRLRTKWVSCRSSPASQASDCPWRRRECCRAHRPRHRSAYCDVSMPPEGLREFLPRLIQTLVSNMVYTDDDESLVDAEV</sequence>
<dbReference type="EnsemblPlants" id="AET7Gv20510000.7">
    <property type="protein sequence ID" value="AET7Gv20510000.7"/>
    <property type="gene ID" value="AET7Gv20510000"/>
</dbReference>
<reference evidence="1" key="3">
    <citation type="journal article" date="2017" name="Nature">
        <title>Genome sequence of the progenitor of the wheat D genome Aegilops tauschii.</title>
        <authorList>
            <person name="Luo M.C."/>
            <person name="Gu Y.Q."/>
            <person name="Puiu D."/>
            <person name="Wang H."/>
            <person name="Twardziok S.O."/>
            <person name="Deal K.R."/>
            <person name="Huo N."/>
            <person name="Zhu T."/>
            <person name="Wang L."/>
            <person name="Wang Y."/>
            <person name="McGuire P.E."/>
            <person name="Liu S."/>
            <person name="Long H."/>
            <person name="Ramasamy R.K."/>
            <person name="Rodriguez J.C."/>
            <person name="Van S.L."/>
            <person name="Yuan L."/>
            <person name="Wang Z."/>
            <person name="Xia Z."/>
            <person name="Xiao L."/>
            <person name="Anderson O.D."/>
            <person name="Ouyang S."/>
            <person name="Liang Y."/>
            <person name="Zimin A.V."/>
            <person name="Pertea G."/>
            <person name="Qi P."/>
            <person name="Bennetzen J.L."/>
            <person name="Dai X."/>
            <person name="Dawson M.W."/>
            <person name="Muller H.G."/>
            <person name="Kugler K."/>
            <person name="Rivarola-Duarte L."/>
            <person name="Spannagl M."/>
            <person name="Mayer K.F.X."/>
            <person name="Lu F.H."/>
            <person name="Bevan M.W."/>
            <person name="Leroy P."/>
            <person name="Li P."/>
            <person name="You F.M."/>
            <person name="Sun Q."/>
            <person name="Liu Z."/>
            <person name="Lyons E."/>
            <person name="Wicker T."/>
            <person name="Salzberg S.L."/>
            <person name="Devos K.M."/>
            <person name="Dvorak J."/>
        </authorList>
    </citation>
    <scope>NUCLEOTIDE SEQUENCE [LARGE SCALE GENOMIC DNA]</scope>
    <source>
        <strain evidence="1">cv. AL8/78</strain>
    </source>
</reference>
<accession>A0A453R9N5</accession>
<reference evidence="1" key="4">
    <citation type="submission" date="2019-03" db="UniProtKB">
        <authorList>
            <consortium name="EnsemblPlants"/>
        </authorList>
    </citation>
    <scope>IDENTIFICATION</scope>
</reference>
<evidence type="ECO:0000313" key="2">
    <source>
        <dbReference type="Proteomes" id="UP000015105"/>
    </source>
</evidence>
<protein>
    <submittedName>
        <fullName evidence="1">Uncharacterized protein</fullName>
    </submittedName>
</protein>
<dbReference type="EnsemblPlants" id="AET7Gv20510000.5">
    <property type="protein sequence ID" value="AET7Gv20510000.5"/>
    <property type="gene ID" value="AET7Gv20510000"/>
</dbReference>
<dbReference type="Proteomes" id="UP000015105">
    <property type="component" value="Chromosome 7D"/>
</dbReference>
<reference evidence="1" key="5">
    <citation type="journal article" date="2021" name="G3 (Bethesda)">
        <title>Aegilops tauschii genome assembly Aet v5.0 features greater sequence contiguity and improved annotation.</title>
        <authorList>
            <person name="Wang L."/>
            <person name="Zhu T."/>
            <person name="Rodriguez J.C."/>
            <person name="Deal K.R."/>
            <person name="Dubcovsky J."/>
            <person name="McGuire P.E."/>
            <person name="Lux T."/>
            <person name="Spannagl M."/>
            <person name="Mayer K.F.X."/>
            <person name="Baldrich P."/>
            <person name="Meyers B.C."/>
            <person name="Huo N."/>
            <person name="Gu Y.Q."/>
            <person name="Zhou H."/>
            <person name="Devos K.M."/>
            <person name="Bennetzen J.L."/>
            <person name="Unver T."/>
            <person name="Budak H."/>
            <person name="Gulick P.J."/>
            <person name="Galiba G."/>
            <person name="Kalapos B."/>
            <person name="Nelson D.R."/>
            <person name="Li P."/>
            <person name="You F.M."/>
            <person name="Luo M.C."/>
            <person name="Dvorak J."/>
        </authorList>
    </citation>
    <scope>NUCLEOTIDE SEQUENCE [LARGE SCALE GENOMIC DNA]</scope>
    <source>
        <strain evidence="1">cv. AL8/78</strain>
    </source>
</reference>
<reference evidence="2" key="1">
    <citation type="journal article" date="2014" name="Science">
        <title>Ancient hybridizations among the ancestral genomes of bread wheat.</title>
        <authorList>
            <consortium name="International Wheat Genome Sequencing Consortium,"/>
            <person name="Marcussen T."/>
            <person name="Sandve S.R."/>
            <person name="Heier L."/>
            <person name="Spannagl M."/>
            <person name="Pfeifer M."/>
            <person name="Jakobsen K.S."/>
            <person name="Wulff B.B."/>
            <person name="Steuernagel B."/>
            <person name="Mayer K.F."/>
            <person name="Olsen O.A."/>
        </authorList>
    </citation>
    <scope>NUCLEOTIDE SEQUENCE [LARGE SCALE GENOMIC DNA]</scope>
    <source>
        <strain evidence="2">cv. AL8/78</strain>
    </source>
</reference>
<organism evidence="1 2">
    <name type="scientific">Aegilops tauschii subsp. strangulata</name>
    <name type="common">Goatgrass</name>
    <dbReference type="NCBI Taxonomy" id="200361"/>
    <lineage>
        <taxon>Eukaryota</taxon>
        <taxon>Viridiplantae</taxon>
        <taxon>Streptophyta</taxon>
        <taxon>Embryophyta</taxon>
        <taxon>Tracheophyta</taxon>
        <taxon>Spermatophyta</taxon>
        <taxon>Magnoliopsida</taxon>
        <taxon>Liliopsida</taxon>
        <taxon>Poales</taxon>
        <taxon>Poaceae</taxon>
        <taxon>BOP clade</taxon>
        <taxon>Pooideae</taxon>
        <taxon>Triticodae</taxon>
        <taxon>Triticeae</taxon>
        <taxon>Triticinae</taxon>
        <taxon>Aegilops</taxon>
    </lineage>
</organism>
<dbReference type="Gramene" id="AET7Gv20510000.5">
    <property type="protein sequence ID" value="AET7Gv20510000.5"/>
    <property type="gene ID" value="AET7Gv20510000"/>
</dbReference>
<evidence type="ECO:0000313" key="1">
    <source>
        <dbReference type="EnsemblPlants" id="AET7Gv20510000.7"/>
    </source>
</evidence>
<name>A0A453R9N5_AEGTS</name>
<dbReference type="Gramene" id="AET7Gv20510000.6">
    <property type="protein sequence ID" value="AET7Gv20510000.6"/>
    <property type="gene ID" value="AET7Gv20510000"/>
</dbReference>
<keyword evidence="2" id="KW-1185">Reference proteome</keyword>
<dbReference type="EnsemblPlants" id="AET7Gv20510000.6">
    <property type="protein sequence ID" value="AET7Gv20510000.6"/>
    <property type="gene ID" value="AET7Gv20510000"/>
</dbReference>
<reference evidence="2" key="2">
    <citation type="journal article" date="2017" name="Nat. Plants">
        <title>The Aegilops tauschii genome reveals multiple impacts of transposons.</title>
        <authorList>
            <person name="Zhao G."/>
            <person name="Zou C."/>
            <person name="Li K."/>
            <person name="Wang K."/>
            <person name="Li T."/>
            <person name="Gao L."/>
            <person name="Zhang X."/>
            <person name="Wang H."/>
            <person name="Yang Z."/>
            <person name="Liu X."/>
            <person name="Jiang W."/>
            <person name="Mao L."/>
            <person name="Kong X."/>
            <person name="Jiao Y."/>
            <person name="Jia J."/>
        </authorList>
    </citation>
    <scope>NUCLEOTIDE SEQUENCE [LARGE SCALE GENOMIC DNA]</scope>
    <source>
        <strain evidence="2">cv. AL8/78</strain>
    </source>
</reference>
<proteinExistence type="predicted"/>